<proteinExistence type="predicted"/>
<protein>
    <submittedName>
        <fullName evidence="2">Uncharacterized protein</fullName>
    </submittedName>
</protein>
<dbReference type="OrthoDB" id="5909836at2759"/>
<comment type="caution">
    <text evidence="2">The sequence shown here is derived from an EMBL/GenBank/DDBJ whole genome shotgun (WGS) entry which is preliminary data.</text>
</comment>
<dbReference type="Proteomes" id="UP000605970">
    <property type="component" value="Unassembled WGS sequence"/>
</dbReference>
<feature type="coiled-coil region" evidence="1">
    <location>
        <begin position="57"/>
        <end position="101"/>
    </location>
</feature>
<reference evidence="2" key="1">
    <citation type="journal article" date="2020" name="Ecol. Evol.">
        <title>Genome structure and content of the rice root-knot nematode (Meloidogyne graminicola).</title>
        <authorList>
            <person name="Phan N.T."/>
            <person name="Danchin E.G.J."/>
            <person name="Klopp C."/>
            <person name="Perfus-Barbeoch L."/>
            <person name="Kozlowski D.K."/>
            <person name="Koutsovoulos G.D."/>
            <person name="Lopez-Roques C."/>
            <person name="Bouchez O."/>
            <person name="Zahm M."/>
            <person name="Besnard G."/>
            <person name="Bellafiore S."/>
        </authorList>
    </citation>
    <scope>NUCLEOTIDE SEQUENCE</scope>
    <source>
        <strain evidence="2">VN-18</strain>
    </source>
</reference>
<keyword evidence="1" id="KW-0175">Coiled coil</keyword>
<name>A0A8T0A2J1_9BILA</name>
<organism evidence="2 3">
    <name type="scientific">Meloidogyne graminicola</name>
    <dbReference type="NCBI Taxonomy" id="189291"/>
    <lineage>
        <taxon>Eukaryota</taxon>
        <taxon>Metazoa</taxon>
        <taxon>Ecdysozoa</taxon>
        <taxon>Nematoda</taxon>
        <taxon>Chromadorea</taxon>
        <taxon>Rhabditida</taxon>
        <taxon>Tylenchina</taxon>
        <taxon>Tylenchomorpha</taxon>
        <taxon>Tylenchoidea</taxon>
        <taxon>Meloidogynidae</taxon>
        <taxon>Meloidogyninae</taxon>
        <taxon>Meloidogyne</taxon>
    </lineage>
</organism>
<evidence type="ECO:0000313" key="2">
    <source>
        <dbReference type="EMBL" id="KAF7639519.1"/>
    </source>
</evidence>
<gene>
    <name evidence="2" type="ORF">Mgra_00000848</name>
</gene>
<dbReference type="AlphaFoldDB" id="A0A8T0A2J1"/>
<dbReference type="EMBL" id="JABEBT010000004">
    <property type="protein sequence ID" value="KAF7639519.1"/>
    <property type="molecule type" value="Genomic_DNA"/>
</dbReference>
<evidence type="ECO:0000256" key="1">
    <source>
        <dbReference type="SAM" id="Coils"/>
    </source>
</evidence>
<evidence type="ECO:0000313" key="3">
    <source>
        <dbReference type="Proteomes" id="UP000605970"/>
    </source>
</evidence>
<sequence>MKEDDDNQEAGSPDFSLLREYVRIGKHSFECPRSQIALAKRYPGLNLRKKCIIDCNISSKNNEINEENKILKIEEEDENGREELDKNVKENEKERRGEEDLIKEIVIDEFSLLLFRSMDDFLLLKNNEDTLTNKMEEEKCKKRRFEDDINCVKVKKLGRKKKIQSINLNNNNNKKISSKREEQRIKREAKKLEKERCRLEKKRLKMERKAAIAAEKFAVRQQKKQQFNPFSNNCKIVVDGTSKTSSIINLSNESSNIITSTTNNNLIDIPCSKEEEEIPQQQQKNICSEMKRSSATIGIATVHRNGLIQSPMNLNNSGLIRQQQPPPNKIAKIDQDENNKNCGILIGIATSTITNTINSSSSSSIPIK</sequence>
<accession>A0A8T0A2J1</accession>
<keyword evidence="3" id="KW-1185">Reference proteome</keyword>
<feature type="coiled-coil region" evidence="1">
    <location>
        <begin position="175"/>
        <end position="207"/>
    </location>
</feature>